<dbReference type="Proteomes" id="UP000239002">
    <property type="component" value="Unassembled WGS sequence"/>
</dbReference>
<dbReference type="EMBL" id="PTJE01000001">
    <property type="protein sequence ID" value="PPK97170.1"/>
    <property type="molecule type" value="Genomic_DNA"/>
</dbReference>
<name>A0A2S6ISM0_9FLAO</name>
<sequence>MNNIKSLFAFDRSQQRGIFILLLFIILVVAGLYYIRTLPPDPLVLDNVSSYQHRVDSLKRIQQSRRDTIYPFNPNYITDYRGYKLGLSVEEIDRLHRFRESGKWVNSKKDFQKVTQVSDQWLDSISPYFKFPEWVTNPKKNTYKTFVPYKDRKVVAANINLASQDQLKKVYGIGPALSGRIIKERDRLKGFIDISQVRGVYGLTDSTMVQLKKHFYVTAPVGFKKIALNTATDEQLLAIPYFDDYLVDKLMEQRTLRDGFKSWDKVMLTSRFPQEKLALIQLYLTLD</sequence>
<dbReference type="RefSeq" id="WP_104514676.1">
    <property type="nucleotide sequence ID" value="NZ_MQVW01000027.1"/>
</dbReference>
<keyword evidence="3" id="KW-1185">Reference proteome</keyword>
<proteinExistence type="predicted"/>
<reference evidence="2 3" key="1">
    <citation type="submission" date="2018-02" db="EMBL/GenBank/DDBJ databases">
        <title>Genomic Encyclopedia of Archaeal and Bacterial Type Strains, Phase II (KMG-II): from individual species to whole genera.</title>
        <authorList>
            <person name="Goeker M."/>
        </authorList>
    </citation>
    <scope>NUCLEOTIDE SEQUENCE [LARGE SCALE GENOMIC DNA]</scope>
    <source>
        <strain evidence="2 3">DSM 16809</strain>
    </source>
</reference>
<evidence type="ECO:0000313" key="3">
    <source>
        <dbReference type="Proteomes" id="UP000239002"/>
    </source>
</evidence>
<dbReference type="PANTHER" id="PTHR21180">
    <property type="entry name" value="ENDONUCLEASE/EXONUCLEASE/PHOSPHATASE FAMILY DOMAIN-CONTAINING PROTEIN 1"/>
    <property type="match status" value="1"/>
</dbReference>
<evidence type="ECO:0000313" key="2">
    <source>
        <dbReference type="EMBL" id="PPK97170.1"/>
    </source>
</evidence>
<dbReference type="Gene3D" id="1.10.150.320">
    <property type="entry name" value="Photosystem II 12 kDa extrinsic protein"/>
    <property type="match status" value="1"/>
</dbReference>
<keyword evidence="1" id="KW-1133">Transmembrane helix</keyword>
<dbReference type="PANTHER" id="PTHR21180:SF32">
    <property type="entry name" value="ENDONUCLEASE_EXONUCLEASE_PHOSPHATASE FAMILY DOMAIN-CONTAINING PROTEIN 1"/>
    <property type="match status" value="1"/>
</dbReference>
<keyword evidence="1" id="KW-0472">Membrane</keyword>
<keyword evidence="2" id="KW-0238">DNA-binding</keyword>
<dbReference type="GO" id="GO:0003677">
    <property type="term" value="F:DNA binding"/>
    <property type="evidence" value="ECO:0007669"/>
    <property type="project" value="UniProtKB-KW"/>
</dbReference>
<evidence type="ECO:0000256" key="1">
    <source>
        <dbReference type="SAM" id="Phobius"/>
    </source>
</evidence>
<dbReference type="InterPro" id="IPR051675">
    <property type="entry name" value="Endo/Exo/Phosphatase_dom_1"/>
</dbReference>
<dbReference type="InterPro" id="IPR010994">
    <property type="entry name" value="RuvA_2-like"/>
</dbReference>
<dbReference type="AlphaFoldDB" id="A0A2S6ISM0"/>
<dbReference type="SUPFAM" id="SSF47781">
    <property type="entry name" value="RuvA domain 2-like"/>
    <property type="match status" value="2"/>
</dbReference>
<accession>A0A2S6ISM0</accession>
<gene>
    <name evidence="2" type="ORF">LY01_00998</name>
</gene>
<feature type="transmembrane region" description="Helical" evidence="1">
    <location>
        <begin position="18"/>
        <end position="35"/>
    </location>
</feature>
<keyword evidence="1" id="KW-0812">Transmembrane</keyword>
<dbReference type="Pfam" id="PF12836">
    <property type="entry name" value="HHH_3"/>
    <property type="match status" value="1"/>
</dbReference>
<comment type="caution">
    <text evidence="2">The sequence shown here is derived from an EMBL/GenBank/DDBJ whole genome shotgun (WGS) entry which is preliminary data.</text>
</comment>
<dbReference type="OrthoDB" id="981124at2"/>
<protein>
    <submittedName>
        <fullName evidence="2">DNA uptake protein ComE-like DNA-binding protein</fullName>
    </submittedName>
</protein>
<organism evidence="2 3">
    <name type="scientific">Nonlabens xylanidelens</name>
    <dbReference type="NCBI Taxonomy" id="191564"/>
    <lineage>
        <taxon>Bacteria</taxon>
        <taxon>Pseudomonadati</taxon>
        <taxon>Bacteroidota</taxon>
        <taxon>Flavobacteriia</taxon>
        <taxon>Flavobacteriales</taxon>
        <taxon>Flavobacteriaceae</taxon>
        <taxon>Nonlabens</taxon>
    </lineage>
</organism>